<gene>
    <name evidence="1" type="ORF">ACFFVF_18900</name>
</gene>
<dbReference type="SUPFAM" id="SSF52172">
    <property type="entry name" value="CheY-like"/>
    <property type="match status" value="1"/>
</dbReference>
<reference evidence="1 2" key="1">
    <citation type="submission" date="2024-09" db="EMBL/GenBank/DDBJ databases">
        <authorList>
            <person name="Sun Q."/>
            <person name="Mori K."/>
        </authorList>
    </citation>
    <scope>NUCLEOTIDE SEQUENCE [LARGE SCALE GENOMIC DNA]</scope>
    <source>
        <strain evidence="1 2">CECT 7955</strain>
    </source>
</reference>
<dbReference type="EMBL" id="JBHMEY010000094">
    <property type="protein sequence ID" value="MFB9098581.1"/>
    <property type="molecule type" value="Genomic_DNA"/>
</dbReference>
<dbReference type="Gene3D" id="3.40.50.2300">
    <property type="match status" value="1"/>
</dbReference>
<keyword evidence="2" id="KW-1185">Reference proteome</keyword>
<sequence>MMFSKVIIAEDIDGLNLAVVQALKDLNILEEQIEYAKYCDDAFLKMRKAVQDEVPYDLLITDLSFVEDYRQKELKLQSGEDLIAAVRTLQPNIKIVVFSIEDKPYRIKSLFVEHGINAFVMKGRNSIPELKNAIEKVFTTEEKYISPNIEHVFQDRTVSEIDDYDLEIIKYLSLGLTQDEIETKFKKINISPSSKSAIEKRIGKLKISFKANNNVHLIAIAKDLGLI</sequence>
<dbReference type="Proteomes" id="UP001589607">
    <property type="component" value="Unassembled WGS sequence"/>
</dbReference>
<protein>
    <submittedName>
        <fullName evidence="1">Response regulator</fullName>
    </submittedName>
</protein>
<dbReference type="InterPro" id="IPR011006">
    <property type="entry name" value="CheY-like_superfamily"/>
</dbReference>
<name>A0ABV5GUD6_9FLAO</name>
<evidence type="ECO:0000313" key="1">
    <source>
        <dbReference type="EMBL" id="MFB9098581.1"/>
    </source>
</evidence>
<organism evidence="1 2">
    <name type="scientific">Flavobacterium jumunjinense</name>
    <dbReference type="NCBI Taxonomy" id="998845"/>
    <lineage>
        <taxon>Bacteria</taxon>
        <taxon>Pseudomonadati</taxon>
        <taxon>Bacteroidota</taxon>
        <taxon>Flavobacteriia</taxon>
        <taxon>Flavobacteriales</taxon>
        <taxon>Flavobacteriaceae</taxon>
        <taxon>Flavobacterium</taxon>
    </lineage>
</organism>
<comment type="caution">
    <text evidence="1">The sequence shown here is derived from an EMBL/GenBank/DDBJ whole genome shotgun (WGS) entry which is preliminary data.</text>
</comment>
<dbReference type="RefSeq" id="WP_319800403.1">
    <property type="nucleotide sequence ID" value="NZ_CBCSGE010000001.1"/>
</dbReference>
<accession>A0ABV5GUD6</accession>
<proteinExistence type="predicted"/>
<evidence type="ECO:0000313" key="2">
    <source>
        <dbReference type="Proteomes" id="UP001589607"/>
    </source>
</evidence>